<evidence type="ECO:0000256" key="1">
    <source>
        <dbReference type="SAM" id="Phobius"/>
    </source>
</evidence>
<comment type="caution">
    <text evidence="2">The sequence shown here is derived from an EMBL/GenBank/DDBJ whole genome shotgun (WGS) entry which is preliminary data.</text>
</comment>
<protein>
    <submittedName>
        <fullName evidence="2">Stage II sporulation protein M</fullName>
    </submittedName>
</protein>
<keyword evidence="1" id="KW-1133">Transmembrane helix</keyword>
<dbReference type="PANTHER" id="PTHR35337">
    <property type="entry name" value="SLR1478 PROTEIN"/>
    <property type="match status" value="1"/>
</dbReference>
<gene>
    <name evidence="2" type="ORF">C8J48_3295</name>
</gene>
<feature type="transmembrane region" description="Helical" evidence="1">
    <location>
        <begin position="74"/>
        <end position="94"/>
    </location>
</feature>
<keyword evidence="3" id="KW-1185">Reference proteome</keyword>
<feature type="transmembrane region" description="Helical" evidence="1">
    <location>
        <begin position="178"/>
        <end position="202"/>
    </location>
</feature>
<evidence type="ECO:0000313" key="3">
    <source>
        <dbReference type="Proteomes" id="UP000241639"/>
    </source>
</evidence>
<accession>A0A2T4Z1K5</accession>
<keyword evidence="1" id="KW-0472">Membrane</keyword>
<dbReference type="RefSeq" id="WP_170105636.1">
    <property type="nucleotide sequence ID" value="NZ_PZZP01000003.1"/>
</dbReference>
<name>A0A2T4Z1K5_9BACL</name>
<proteinExistence type="predicted"/>
<sequence length="206" mass="22140">MRRFIRAVGEDKNFLIFATFVFLFTALAGYAGSETIAKALMDSPLWEDFQKTLEGIQQNPTYTNAFVTIFVNNVTASLIMVVSGLFFGVFPLVALFSNGMLLGVVLGMAATQSGANPLVLFVTTILPHGILELPAILIAAAFGIRLGITVSRSIVGIFSTTARVKSGEEWKSIGRRTLPMLVGIVVLLFFAALIEAGLITILGDFS</sequence>
<dbReference type="PANTHER" id="PTHR35337:SF1">
    <property type="entry name" value="SLR1478 PROTEIN"/>
    <property type="match status" value="1"/>
</dbReference>
<reference evidence="2 3" key="1">
    <citation type="submission" date="2018-04" db="EMBL/GenBank/DDBJ databases">
        <title>Genomic Encyclopedia of Archaeal and Bacterial Type Strains, Phase II (KMG-II): from individual species to whole genera.</title>
        <authorList>
            <person name="Goeker M."/>
        </authorList>
    </citation>
    <scope>NUCLEOTIDE SEQUENCE [LARGE SCALE GENOMIC DNA]</scope>
    <source>
        <strain evidence="2 3">DSM 45169</strain>
    </source>
</reference>
<dbReference type="Pfam" id="PF01944">
    <property type="entry name" value="SpoIIM"/>
    <property type="match status" value="1"/>
</dbReference>
<organism evidence="2 3">
    <name type="scientific">Desmospora activa DSM 45169</name>
    <dbReference type="NCBI Taxonomy" id="1121389"/>
    <lineage>
        <taxon>Bacteria</taxon>
        <taxon>Bacillati</taxon>
        <taxon>Bacillota</taxon>
        <taxon>Bacilli</taxon>
        <taxon>Bacillales</taxon>
        <taxon>Thermoactinomycetaceae</taxon>
        <taxon>Desmospora</taxon>
    </lineage>
</organism>
<dbReference type="AlphaFoldDB" id="A0A2T4Z1K5"/>
<evidence type="ECO:0000313" key="2">
    <source>
        <dbReference type="EMBL" id="PTM54643.1"/>
    </source>
</evidence>
<dbReference type="Proteomes" id="UP000241639">
    <property type="component" value="Unassembled WGS sequence"/>
</dbReference>
<keyword evidence="1" id="KW-0812">Transmembrane</keyword>
<feature type="transmembrane region" description="Helical" evidence="1">
    <location>
        <begin position="135"/>
        <end position="158"/>
    </location>
</feature>
<dbReference type="EMBL" id="PZZP01000003">
    <property type="protein sequence ID" value="PTM54643.1"/>
    <property type="molecule type" value="Genomic_DNA"/>
</dbReference>
<feature type="transmembrane region" description="Helical" evidence="1">
    <location>
        <begin position="101"/>
        <end position="123"/>
    </location>
</feature>
<dbReference type="InterPro" id="IPR002798">
    <property type="entry name" value="SpoIIM-like"/>
</dbReference>